<feature type="domain" description="Protein kinase" evidence="1">
    <location>
        <begin position="24"/>
        <end position="274"/>
    </location>
</feature>
<dbReference type="AlphaFoldDB" id="A0A9W3BIA9"/>
<dbReference type="Gene3D" id="1.10.510.10">
    <property type="entry name" value="Transferase(Phosphotransferase) domain 1"/>
    <property type="match status" value="2"/>
</dbReference>
<dbReference type="PROSITE" id="PS00108">
    <property type="entry name" value="PROTEIN_KINASE_ST"/>
    <property type="match status" value="2"/>
</dbReference>
<dbReference type="PANTHER" id="PTHR44167:SF25">
    <property type="entry name" value="PROTEIN KINASE DOMAIN CONTAINING PROTEIN"/>
    <property type="match status" value="1"/>
</dbReference>
<dbReference type="GO" id="GO:0004674">
    <property type="term" value="F:protein serine/threonine kinase activity"/>
    <property type="evidence" value="ECO:0007669"/>
    <property type="project" value="TreeGrafter"/>
</dbReference>
<name>A0A9W3BIA9_BIOGL</name>
<proteinExistence type="predicted"/>
<dbReference type="SUPFAM" id="SSF56112">
    <property type="entry name" value="Protein kinase-like (PK-like)"/>
    <property type="match status" value="2"/>
</dbReference>
<dbReference type="GO" id="GO:0044773">
    <property type="term" value="P:mitotic DNA damage checkpoint signaling"/>
    <property type="evidence" value="ECO:0007669"/>
    <property type="project" value="TreeGrafter"/>
</dbReference>
<dbReference type="GO" id="GO:0005634">
    <property type="term" value="C:nucleus"/>
    <property type="evidence" value="ECO:0007669"/>
    <property type="project" value="TreeGrafter"/>
</dbReference>
<dbReference type="GO" id="GO:0005737">
    <property type="term" value="C:cytoplasm"/>
    <property type="evidence" value="ECO:0007669"/>
    <property type="project" value="TreeGrafter"/>
</dbReference>
<dbReference type="RefSeq" id="XP_055899167.1">
    <property type="nucleotide sequence ID" value="XM_056043192.1"/>
</dbReference>
<dbReference type="Proteomes" id="UP001165740">
    <property type="component" value="Chromosome 10"/>
</dbReference>
<dbReference type="PANTHER" id="PTHR44167">
    <property type="entry name" value="OVARIAN-SPECIFIC SERINE/THREONINE-PROTEIN KINASE LOK-RELATED"/>
    <property type="match status" value="1"/>
</dbReference>
<dbReference type="Pfam" id="PF00069">
    <property type="entry name" value="Pkinase"/>
    <property type="match status" value="2"/>
</dbReference>
<dbReference type="InterPro" id="IPR008271">
    <property type="entry name" value="Ser/Thr_kinase_AS"/>
</dbReference>
<protein>
    <submittedName>
        <fullName evidence="3">Serine/threonine-protein kinase Nek11-like</fullName>
    </submittedName>
</protein>
<dbReference type="CDD" id="cd00180">
    <property type="entry name" value="PKc"/>
    <property type="match status" value="1"/>
</dbReference>
<dbReference type="OrthoDB" id="6125717at2759"/>
<gene>
    <name evidence="3" type="primary">LOC106059297</name>
</gene>
<evidence type="ECO:0000259" key="1">
    <source>
        <dbReference type="PROSITE" id="PS50011"/>
    </source>
</evidence>
<dbReference type="PROSITE" id="PS50011">
    <property type="entry name" value="PROTEIN_KINASE_DOM"/>
    <property type="match status" value="2"/>
</dbReference>
<dbReference type="SMART" id="SM00220">
    <property type="entry name" value="S_TKc"/>
    <property type="match status" value="2"/>
</dbReference>
<dbReference type="OMA" id="FAHFENE"/>
<evidence type="ECO:0000313" key="3">
    <source>
        <dbReference type="RefSeq" id="XP_055899167.1"/>
    </source>
</evidence>
<evidence type="ECO:0000313" key="2">
    <source>
        <dbReference type="Proteomes" id="UP001165740"/>
    </source>
</evidence>
<sequence>MYHSKKKKDGLLSYQEDACHVYGFEVDKLLQDHHPIKVYQVRSKQDHNVKKVIKTYFKDNTDVDQITTRQFMAEISVLTKIHHPYVMGMDTMGIFPGYFAYVMPLYETGTLTEALPTLNQDKSDEYLVQLCAGLKFLHRHKIAHRDVKTDNVLITAKEKRVVIADFGLSEILPTIDTPVSTIKGTHMYISPEQFIQKEFNAFKCDMYALGVVYWCMIFKVDVFDLKSSEQMKESVNTLCDTSIDWLVLTNLLDPSPVDRLTCYNLLCVLEQPEYRFTDSIASLRGNGKIFLNTLELRKYQEDACHVYNFEVDKLLHNHFPVKVFQVRSKQDRNVKKVIKAFFKDNTDVENKVAKHFLSEVAVLATVRHPYIMGMDSMGSFPRYFAYVMPFYEEGTLTKVLPSMHQEMSDEYFVQLCAGVNYLHKKKVAHRDLKTDNILITEKKVLIADFGLSDILPTEDTMATKRKGTVCDMFALGVVYWCMVFKVNVLSHEIEEPMMETVRNRLSPSSIDRLILTNLLEYNPAERLSIFELLFLMEESCFSHRIAKLKDY</sequence>
<dbReference type="GO" id="GO:0005524">
    <property type="term" value="F:ATP binding"/>
    <property type="evidence" value="ECO:0007669"/>
    <property type="project" value="InterPro"/>
</dbReference>
<dbReference type="InterPro" id="IPR011009">
    <property type="entry name" value="Kinase-like_dom_sf"/>
</dbReference>
<keyword evidence="2" id="KW-1185">Reference proteome</keyword>
<dbReference type="InterPro" id="IPR000719">
    <property type="entry name" value="Prot_kinase_dom"/>
</dbReference>
<feature type="domain" description="Protein kinase" evidence="1">
    <location>
        <begin position="309"/>
        <end position="541"/>
    </location>
</feature>
<dbReference type="GeneID" id="106059297"/>
<organism evidence="2 3">
    <name type="scientific">Biomphalaria glabrata</name>
    <name type="common">Bloodfluke planorb</name>
    <name type="synonym">Freshwater snail</name>
    <dbReference type="NCBI Taxonomy" id="6526"/>
    <lineage>
        <taxon>Eukaryota</taxon>
        <taxon>Metazoa</taxon>
        <taxon>Spiralia</taxon>
        <taxon>Lophotrochozoa</taxon>
        <taxon>Mollusca</taxon>
        <taxon>Gastropoda</taxon>
        <taxon>Heterobranchia</taxon>
        <taxon>Euthyneura</taxon>
        <taxon>Panpulmonata</taxon>
        <taxon>Hygrophila</taxon>
        <taxon>Lymnaeoidea</taxon>
        <taxon>Planorbidae</taxon>
        <taxon>Biomphalaria</taxon>
    </lineage>
</organism>
<accession>A0A9W3BIA9</accession>
<reference evidence="3" key="1">
    <citation type="submission" date="2025-08" db="UniProtKB">
        <authorList>
            <consortium name="RefSeq"/>
        </authorList>
    </citation>
    <scope>IDENTIFICATION</scope>
</reference>